<dbReference type="GO" id="GO:0016787">
    <property type="term" value="F:hydrolase activity"/>
    <property type="evidence" value="ECO:0007669"/>
    <property type="project" value="UniProtKB-KW"/>
</dbReference>
<keyword evidence="12" id="KW-1185">Reference proteome</keyword>
<dbReference type="PROSITE" id="PS50994">
    <property type="entry name" value="INTEGRASE"/>
    <property type="match status" value="1"/>
</dbReference>
<dbReference type="Gene3D" id="3.30.420.10">
    <property type="entry name" value="Ribonuclease H-like superfamily/Ribonuclease H"/>
    <property type="match status" value="1"/>
</dbReference>
<evidence type="ECO:0000256" key="7">
    <source>
        <dbReference type="ARBA" id="ARBA00022918"/>
    </source>
</evidence>
<evidence type="ECO:0000256" key="8">
    <source>
        <dbReference type="ARBA" id="ARBA00022932"/>
    </source>
</evidence>
<dbReference type="SUPFAM" id="SSF53098">
    <property type="entry name" value="Ribonuclease H-like"/>
    <property type="match status" value="1"/>
</dbReference>
<dbReference type="AlphaFoldDB" id="A0A8K0JSC8"/>
<reference evidence="11" key="2">
    <citation type="submission" date="2017-10" db="EMBL/GenBank/DDBJ databases">
        <title>Ladona fulva Genome sequencing and assembly.</title>
        <authorList>
            <person name="Murali S."/>
            <person name="Richards S."/>
            <person name="Bandaranaike D."/>
            <person name="Bellair M."/>
            <person name="Blankenburg K."/>
            <person name="Chao H."/>
            <person name="Dinh H."/>
            <person name="Doddapaneni H."/>
            <person name="Dugan-Rocha S."/>
            <person name="Elkadiri S."/>
            <person name="Gnanaolivu R."/>
            <person name="Hernandez B."/>
            <person name="Skinner E."/>
            <person name="Javaid M."/>
            <person name="Lee S."/>
            <person name="Li M."/>
            <person name="Ming W."/>
            <person name="Munidasa M."/>
            <person name="Muniz J."/>
            <person name="Nguyen L."/>
            <person name="Hughes D."/>
            <person name="Osuji N."/>
            <person name="Pu L.-L."/>
            <person name="Puazo M."/>
            <person name="Qu C."/>
            <person name="Quiroz J."/>
            <person name="Raj R."/>
            <person name="Weissenberger G."/>
            <person name="Xin Y."/>
            <person name="Zou X."/>
            <person name="Han Y."/>
            <person name="Worley K."/>
            <person name="Muzny D."/>
            <person name="Gibbs R."/>
        </authorList>
    </citation>
    <scope>NUCLEOTIDE SEQUENCE</scope>
    <source>
        <strain evidence="11">Sampled in the wild</strain>
    </source>
</reference>
<evidence type="ECO:0000313" key="12">
    <source>
        <dbReference type="Proteomes" id="UP000792457"/>
    </source>
</evidence>
<dbReference type="Proteomes" id="UP000792457">
    <property type="component" value="Unassembled WGS sequence"/>
</dbReference>
<evidence type="ECO:0000256" key="3">
    <source>
        <dbReference type="ARBA" id="ARBA00022759"/>
    </source>
</evidence>
<keyword evidence="2" id="KW-0479">Metal-binding</keyword>
<dbReference type="PANTHER" id="PTHR42648">
    <property type="entry name" value="TRANSPOSASE, PUTATIVE-RELATED"/>
    <property type="match status" value="1"/>
</dbReference>
<evidence type="ECO:0000256" key="4">
    <source>
        <dbReference type="ARBA" id="ARBA00022801"/>
    </source>
</evidence>
<name>A0A8K0JSC8_LADFU</name>
<evidence type="ECO:0000313" key="11">
    <source>
        <dbReference type="EMBL" id="KAG8221822.1"/>
    </source>
</evidence>
<keyword evidence="8" id="KW-0548">Nucleotidyltransferase</keyword>
<dbReference type="InterPro" id="IPR012337">
    <property type="entry name" value="RNaseH-like_sf"/>
</dbReference>
<proteinExistence type="predicted"/>
<evidence type="ECO:0000256" key="5">
    <source>
        <dbReference type="ARBA" id="ARBA00022842"/>
    </source>
</evidence>
<dbReference type="GO" id="GO:0046872">
    <property type="term" value="F:metal ion binding"/>
    <property type="evidence" value="ECO:0007669"/>
    <property type="project" value="UniProtKB-KW"/>
</dbReference>
<dbReference type="GO" id="GO:0004519">
    <property type="term" value="F:endonuclease activity"/>
    <property type="evidence" value="ECO:0007669"/>
    <property type="project" value="UniProtKB-KW"/>
</dbReference>
<dbReference type="OrthoDB" id="413361at2759"/>
<accession>A0A8K0JSC8</accession>
<dbReference type="GO" id="GO:0003964">
    <property type="term" value="F:RNA-directed DNA polymerase activity"/>
    <property type="evidence" value="ECO:0007669"/>
    <property type="project" value="UniProtKB-KW"/>
</dbReference>
<dbReference type="GO" id="GO:0015074">
    <property type="term" value="P:DNA integration"/>
    <property type="evidence" value="ECO:0007669"/>
    <property type="project" value="UniProtKB-KW"/>
</dbReference>
<dbReference type="InterPro" id="IPR039537">
    <property type="entry name" value="Retrotran_Ty1/copia-like"/>
</dbReference>
<keyword evidence="4" id="KW-0378">Hydrolase</keyword>
<evidence type="ECO:0000256" key="6">
    <source>
        <dbReference type="ARBA" id="ARBA00022908"/>
    </source>
</evidence>
<reference evidence="11" key="1">
    <citation type="submission" date="2013-04" db="EMBL/GenBank/DDBJ databases">
        <authorList>
            <person name="Qu J."/>
            <person name="Murali S.C."/>
            <person name="Bandaranaike D."/>
            <person name="Bellair M."/>
            <person name="Blankenburg K."/>
            <person name="Chao H."/>
            <person name="Dinh H."/>
            <person name="Doddapaneni H."/>
            <person name="Downs B."/>
            <person name="Dugan-Rocha S."/>
            <person name="Elkadiri S."/>
            <person name="Gnanaolivu R.D."/>
            <person name="Hernandez B."/>
            <person name="Javaid M."/>
            <person name="Jayaseelan J.C."/>
            <person name="Lee S."/>
            <person name="Li M."/>
            <person name="Ming W."/>
            <person name="Munidasa M."/>
            <person name="Muniz J."/>
            <person name="Nguyen L."/>
            <person name="Ongeri F."/>
            <person name="Osuji N."/>
            <person name="Pu L.-L."/>
            <person name="Puazo M."/>
            <person name="Qu C."/>
            <person name="Quiroz J."/>
            <person name="Raj R."/>
            <person name="Weissenberger G."/>
            <person name="Xin Y."/>
            <person name="Zou X."/>
            <person name="Han Y."/>
            <person name="Richards S."/>
            <person name="Worley K."/>
            <person name="Muzny D."/>
            <person name="Gibbs R."/>
        </authorList>
    </citation>
    <scope>NUCLEOTIDE SEQUENCE</scope>
    <source>
        <strain evidence="11">Sampled in the wild</strain>
    </source>
</reference>
<protein>
    <recommendedName>
        <fullName evidence="10">Integrase catalytic domain-containing protein</fullName>
    </recommendedName>
</protein>
<keyword evidence="9" id="KW-0233">DNA recombination</keyword>
<evidence type="ECO:0000256" key="9">
    <source>
        <dbReference type="ARBA" id="ARBA00023172"/>
    </source>
</evidence>
<gene>
    <name evidence="11" type="ORF">J437_LFUL019588</name>
</gene>
<evidence type="ECO:0000256" key="2">
    <source>
        <dbReference type="ARBA" id="ARBA00022723"/>
    </source>
</evidence>
<keyword evidence="8" id="KW-0808">Transferase</keyword>
<dbReference type="InterPro" id="IPR036397">
    <property type="entry name" value="RNaseH_sf"/>
</dbReference>
<evidence type="ECO:0000256" key="1">
    <source>
        <dbReference type="ARBA" id="ARBA00022722"/>
    </source>
</evidence>
<keyword evidence="1" id="KW-0540">Nuclease</keyword>
<dbReference type="EMBL" id="KZ308114">
    <property type="protein sequence ID" value="KAG8221822.1"/>
    <property type="molecule type" value="Genomic_DNA"/>
</dbReference>
<keyword evidence="8" id="KW-0239">DNA-directed DNA polymerase</keyword>
<dbReference type="GO" id="GO:0006310">
    <property type="term" value="P:DNA recombination"/>
    <property type="evidence" value="ECO:0007669"/>
    <property type="project" value="UniProtKB-KW"/>
</dbReference>
<dbReference type="PANTHER" id="PTHR42648:SF11">
    <property type="entry name" value="TRANSPOSON TY4-P GAG-POL POLYPROTEIN"/>
    <property type="match status" value="1"/>
</dbReference>
<sequence>MAHPARTSKREGVEETQCSGGIYGQWEEGRDGRYEASRYMTAVAIARKSDALREFKEFKERSEVLHGRRIKEFQTDQGTEYTGKDFQKFLRESRIMHRRSVAHTHQQNGLADRANLTLGNVMRCLLVESGVPPSFWAEALHTACHVRKRCPTQPLNFATPLEI</sequence>
<organism evidence="11 12">
    <name type="scientific">Ladona fulva</name>
    <name type="common">Scarce chaser dragonfly</name>
    <name type="synonym">Libellula fulva</name>
    <dbReference type="NCBI Taxonomy" id="123851"/>
    <lineage>
        <taxon>Eukaryota</taxon>
        <taxon>Metazoa</taxon>
        <taxon>Ecdysozoa</taxon>
        <taxon>Arthropoda</taxon>
        <taxon>Hexapoda</taxon>
        <taxon>Insecta</taxon>
        <taxon>Pterygota</taxon>
        <taxon>Palaeoptera</taxon>
        <taxon>Odonata</taxon>
        <taxon>Epiprocta</taxon>
        <taxon>Anisoptera</taxon>
        <taxon>Libelluloidea</taxon>
        <taxon>Libellulidae</taxon>
        <taxon>Ladona</taxon>
    </lineage>
</organism>
<keyword evidence="5" id="KW-0460">Magnesium</keyword>
<dbReference type="GO" id="GO:0003887">
    <property type="term" value="F:DNA-directed DNA polymerase activity"/>
    <property type="evidence" value="ECO:0007669"/>
    <property type="project" value="UniProtKB-KW"/>
</dbReference>
<feature type="domain" description="Integrase catalytic" evidence="10">
    <location>
        <begin position="37"/>
        <end position="163"/>
    </location>
</feature>
<dbReference type="GO" id="GO:0003676">
    <property type="term" value="F:nucleic acid binding"/>
    <property type="evidence" value="ECO:0007669"/>
    <property type="project" value="InterPro"/>
</dbReference>
<keyword evidence="3" id="KW-0255">Endonuclease</keyword>
<dbReference type="InterPro" id="IPR001584">
    <property type="entry name" value="Integrase_cat-core"/>
</dbReference>
<evidence type="ECO:0000259" key="10">
    <source>
        <dbReference type="PROSITE" id="PS50994"/>
    </source>
</evidence>
<comment type="caution">
    <text evidence="11">The sequence shown here is derived from an EMBL/GenBank/DDBJ whole genome shotgun (WGS) entry which is preliminary data.</text>
</comment>
<keyword evidence="7" id="KW-0695">RNA-directed DNA polymerase</keyword>
<keyword evidence="6" id="KW-0229">DNA integration</keyword>